<keyword evidence="3" id="KW-0347">Helicase</keyword>
<dbReference type="SUPFAM" id="SSF52540">
    <property type="entry name" value="P-loop containing nucleoside triphosphate hydrolases"/>
    <property type="match status" value="2"/>
</dbReference>
<dbReference type="PANTHER" id="PTHR43788">
    <property type="entry name" value="DNA2/NAM7 HELICASE FAMILY MEMBER"/>
    <property type="match status" value="1"/>
</dbReference>
<dbReference type="AlphaFoldDB" id="A0A939D8H6"/>
<dbReference type="GO" id="GO:0043139">
    <property type="term" value="F:5'-3' DNA helicase activity"/>
    <property type="evidence" value="ECO:0007669"/>
    <property type="project" value="TreeGrafter"/>
</dbReference>
<accession>A0A939D8H6</accession>
<organism evidence="7 8">
    <name type="scientific">Clostridium aminobutyricum</name>
    <dbReference type="NCBI Taxonomy" id="33953"/>
    <lineage>
        <taxon>Bacteria</taxon>
        <taxon>Bacillati</taxon>
        <taxon>Bacillota</taxon>
        <taxon>Clostridia</taxon>
        <taxon>Eubacteriales</taxon>
        <taxon>Clostridiaceae</taxon>
        <taxon>Clostridium</taxon>
    </lineage>
</organism>
<sequence length="1239" mass="141018">MILNKIRGGDRSIPKYLLDYISSTHDAVKNPKEKKRIDLVHPSDEALFERQVQEILNVKNAPIGKWPSKFMPAFMQQIAINLAIKKGTSELFQENGEIFSVNGPPGTGKTTLLKEIVVSNIIERALLMSKFDNPEDAFIEHTFTHGSKQNRAYSQYTQHWYSLKDDRINDFSVLVTSCNNAAVENISKELPLGSGILKDLKATDDDSDEVKAVLSEVSDLFDFSKSFETESYEKNSVEYPEVYFTYYAQKLLDENDVWGLVAASLGKKKNIRDFYRSVLSPLRWDFYPKKDSAAKRLPKYKAAKEKFIAQEKLVHEIQEQIGHICNLSIDQSKLKQEIAQAENDYSLYLSVSRTRKDDIKREVEKVQTKLTEKAEESNGISAEKKILEEKKVELEHQKQEGEKKVTALRLEAFKVLNSIGKRPLLFRKAEYDQKLQYAQKVAADYDKQAEKQASKNAEISADLQRIVVEWKATTSKLITVIEALTGLKTDIQKLDSESAEIDTTLEYKQQVLEGTKEAFEKTISEYSAALKGLNDGKELNKDFVRELLSEDINTSTDAQITNPWFTQRYNREREKLFYYAMKTNKEFILSSKKCRDNFTSLAHYWGLQMGDEKEKIVFHKEDREACVGALYQTLFLLVPVISTTFASVGTFLRDVKGSKVIGTLIVDEAGQAQPQMAVGALYRSRKAVIVGDPKQVEPVVTDDLKLLKKVFDDADLKPYTSSKTISVQSCADEMNVFGTYLDNPEHPDFPDWVGCPLLVHRRCISPMYEISNTISYNGIMKQKTGQPNAELMESFIYEKSQWIQIDGKEKGDKNHFVVAQADKVCEMLEIAFEKKEFPSLYIISPFTTVVSGIRFYIRTYRKSHPTSKLAKSQMFDEWLLKNIGTVHTFQGKEANEVIFLLGCDGSKDAEGAIGWVNNNIVNVAATRAKFRLYIIGDAIIWSGNDNLRTAKNIMDTFAIKEIHSIMTDEEMDDASRENALNHAIKGLPSVSAFPAEETQGENGITEYSVNTDGLMVGLETHSFMKEPFTPEQLIKFGFSSQDEISKLNPKVRKNLELGMRLFYFFQPIYEINKDFDASCCAILFCKAMELQMKGCFKEGIQHALPDYEIKGKGKGRERVKLKDAQPNELTLGTFQYVINKNIPALSRKMKMLEASIYDEKWWSEFYKKLSSCTDKRNKCCHDGLFEWKHLSQLLSDMFMESGNSPKIAGLMFESQIGEKLKSALCISGDGSKEKPWKKN</sequence>
<dbReference type="InterPro" id="IPR027417">
    <property type="entry name" value="P-loop_NTPase"/>
</dbReference>
<dbReference type="GO" id="GO:0016787">
    <property type="term" value="F:hydrolase activity"/>
    <property type="evidence" value="ECO:0007669"/>
    <property type="project" value="UniProtKB-KW"/>
</dbReference>
<evidence type="ECO:0000313" key="7">
    <source>
        <dbReference type="EMBL" id="MBN7772653.1"/>
    </source>
</evidence>
<evidence type="ECO:0000313" key="8">
    <source>
        <dbReference type="Proteomes" id="UP000664545"/>
    </source>
</evidence>
<dbReference type="GO" id="GO:0005524">
    <property type="term" value="F:ATP binding"/>
    <property type="evidence" value="ECO:0007669"/>
    <property type="project" value="UniProtKB-KW"/>
</dbReference>
<evidence type="ECO:0000256" key="5">
    <source>
        <dbReference type="SAM" id="Coils"/>
    </source>
</evidence>
<dbReference type="PANTHER" id="PTHR43788:SF8">
    <property type="entry name" value="DNA-BINDING PROTEIN SMUBP-2"/>
    <property type="match status" value="1"/>
</dbReference>
<evidence type="ECO:0000256" key="3">
    <source>
        <dbReference type="ARBA" id="ARBA00022806"/>
    </source>
</evidence>
<gene>
    <name evidence="7" type="ORF">JYB65_04700</name>
</gene>
<protein>
    <submittedName>
        <fullName evidence="7">ATP-binding protein</fullName>
    </submittedName>
</protein>
<dbReference type="Gene3D" id="3.40.50.300">
    <property type="entry name" value="P-loop containing nucleotide triphosphate hydrolases"/>
    <property type="match status" value="3"/>
</dbReference>
<name>A0A939D8H6_CLOAM</name>
<dbReference type="Pfam" id="PF13087">
    <property type="entry name" value="AAA_12"/>
    <property type="match status" value="1"/>
</dbReference>
<evidence type="ECO:0000256" key="1">
    <source>
        <dbReference type="ARBA" id="ARBA00022741"/>
    </source>
</evidence>
<keyword evidence="5" id="KW-0175">Coiled coil</keyword>
<reference evidence="7" key="1">
    <citation type="submission" date="2021-02" db="EMBL/GenBank/DDBJ databases">
        <title>Abyssanaerobacter marinus gen.nov., sp., nov, anaerobic bacterium isolated from the Onnuri vent field of Indian Ocean and suggestion of Mogibacteriaceae fam. nov., and proposal of reclassification of ambiguous this family's genus member.</title>
        <authorList>
            <person name="Kim Y.J."/>
            <person name="Yang J.-A."/>
        </authorList>
    </citation>
    <scope>NUCLEOTIDE SEQUENCE</scope>
    <source>
        <strain evidence="7">DSM 2634</strain>
    </source>
</reference>
<keyword evidence="2" id="KW-0378">Hydrolase</keyword>
<keyword evidence="1" id="KW-0547">Nucleotide-binding</keyword>
<feature type="coiled-coil region" evidence="5">
    <location>
        <begin position="356"/>
        <end position="411"/>
    </location>
</feature>
<evidence type="ECO:0000259" key="6">
    <source>
        <dbReference type="Pfam" id="PF13087"/>
    </source>
</evidence>
<dbReference type="EMBL" id="JAFJZZ010000001">
    <property type="protein sequence ID" value="MBN7772653.1"/>
    <property type="molecule type" value="Genomic_DNA"/>
</dbReference>
<proteinExistence type="predicted"/>
<evidence type="ECO:0000256" key="2">
    <source>
        <dbReference type="ARBA" id="ARBA00022801"/>
    </source>
</evidence>
<keyword evidence="8" id="KW-1185">Reference proteome</keyword>
<evidence type="ECO:0000256" key="4">
    <source>
        <dbReference type="ARBA" id="ARBA00022840"/>
    </source>
</evidence>
<dbReference type="Proteomes" id="UP000664545">
    <property type="component" value="Unassembled WGS sequence"/>
</dbReference>
<keyword evidence="4 7" id="KW-0067">ATP-binding</keyword>
<comment type="caution">
    <text evidence="7">The sequence shown here is derived from an EMBL/GenBank/DDBJ whole genome shotgun (WGS) entry which is preliminary data.</text>
</comment>
<feature type="domain" description="DNA2/NAM7 helicase-like C-terminal" evidence="6">
    <location>
        <begin position="762"/>
        <end position="938"/>
    </location>
</feature>
<dbReference type="InterPro" id="IPR041679">
    <property type="entry name" value="DNA2/NAM7-like_C"/>
</dbReference>
<dbReference type="InterPro" id="IPR050534">
    <property type="entry name" value="Coronavir_polyprotein_1ab"/>
</dbReference>